<protein>
    <submittedName>
        <fullName evidence="2">Uncharacterized protein</fullName>
    </submittedName>
</protein>
<evidence type="ECO:0000256" key="1">
    <source>
        <dbReference type="SAM" id="MobiDB-lite"/>
    </source>
</evidence>
<accession>A0A4Y2PKE5</accession>
<comment type="caution">
    <text evidence="2">The sequence shown here is derived from an EMBL/GenBank/DDBJ whole genome shotgun (WGS) entry which is preliminary data.</text>
</comment>
<sequence length="89" mass="10644">MRLFWDGPRNFELRSDDEGDTRAGTPSPSFRTSPMGGRLVTTYNLTCNRPHTRRIFIGIEFRTLWHRSRYLTTKKLRLSINREHAIDYW</sequence>
<gene>
    <name evidence="2" type="ORF">AVEN_213233_1</name>
</gene>
<dbReference type="Proteomes" id="UP000499080">
    <property type="component" value="Unassembled WGS sequence"/>
</dbReference>
<dbReference type="AlphaFoldDB" id="A0A4Y2PKE5"/>
<feature type="region of interest" description="Disordered" evidence="1">
    <location>
        <begin position="1"/>
        <end position="33"/>
    </location>
</feature>
<organism evidence="2 3">
    <name type="scientific">Araneus ventricosus</name>
    <name type="common">Orbweaver spider</name>
    <name type="synonym">Epeira ventricosa</name>
    <dbReference type="NCBI Taxonomy" id="182803"/>
    <lineage>
        <taxon>Eukaryota</taxon>
        <taxon>Metazoa</taxon>
        <taxon>Ecdysozoa</taxon>
        <taxon>Arthropoda</taxon>
        <taxon>Chelicerata</taxon>
        <taxon>Arachnida</taxon>
        <taxon>Araneae</taxon>
        <taxon>Araneomorphae</taxon>
        <taxon>Entelegynae</taxon>
        <taxon>Araneoidea</taxon>
        <taxon>Araneidae</taxon>
        <taxon>Araneus</taxon>
    </lineage>
</organism>
<keyword evidence="3" id="KW-1185">Reference proteome</keyword>
<proteinExistence type="predicted"/>
<evidence type="ECO:0000313" key="3">
    <source>
        <dbReference type="Proteomes" id="UP000499080"/>
    </source>
</evidence>
<evidence type="ECO:0000313" key="2">
    <source>
        <dbReference type="EMBL" id="GBN50546.1"/>
    </source>
</evidence>
<dbReference type="EMBL" id="BGPR01011287">
    <property type="protein sequence ID" value="GBN50546.1"/>
    <property type="molecule type" value="Genomic_DNA"/>
</dbReference>
<reference evidence="2 3" key="1">
    <citation type="journal article" date="2019" name="Sci. Rep.">
        <title>Orb-weaving spider Araneus ventricosus genome elucidates the spidroin gene catalogue.</title>
        <authorList>
            <person name="Kono N."/>
            <person name="Nakamura H."/>
            <person name="Ohtoshi R."/>
            <person name="Moran D.A.P."/>
            <person name="Shinohara A."/>
            <person name="Yoshida Y."/>
            <person name="Fujiwara M."/>
            <person name="Mori M."/>
            <person name="Tomita M."/>
            <person name="Arakawa K."/>
        </authorList>
    </citation>
    <scope>NUCLEOTIDE SEQUENCE [LARGE SCALE GENOMIC DNA]</scope>
</reference>
<name>A0A4Y2PKE5_ARAVE</name>